<evidence type="ECO:0000313" key="6">
    <source>
        <dbReference type="EMBL" id="KAG0292720.1"/>
    </source>
</evidence>
<evidence type="ECO:0000259" key="5">
    <source>
        <dbReference type="PROSITE" id="PS50118"/>
    </source>
</evidence>
<evidence type="ECO:0000256" key="1">
    <source>
        <dbReference type="ARBA" id="ARBA00023125"/>
    </source>
</evidence>
<reference evidence="6 7" key="1">
    <citation type="journal article" date="2020" name="Fungal Divers.">
        <title>Resolving the Mortierellaceae phylogeny through synthesis of multi-gene phylogenetics and phylogenomics.</title>
        <authorList>
            <person name="Vandepol N."/>
            <person name="Liber J."/>
            <person name="Desiro A."/>
            <person name="Na H."/>
            <person name="Kennedy M."/>
            <person name="Barry K."/>
            <person name="Grigoriev I.V."/>
            <person name="Miller A.N."/>
            <person name="O'Donnell K."/>
            <person name="Stajich J.E."/>
            <person name="Bonito G."/>
        </authorList>
    </citation>
    <scope>NUCLEOTIDE SEQUENCE [LARGE SCALE GENOMIC DNA]</scope>
    <source>
        <strain evidence="6 7">AD045</strain>
    </source>
</reference>
<feature type="compositionally biased region" description="Basic and acidic residues" evidence="4">
    <location>
        <begin position="324"/>
        <end position="338"/>
    </location>
</feature>
<dbReference type="InterPro" id="IPR009071">
    <property type="entry name" value="HMG_box_dom"/>
</dbReference>
<comment type="caution">
    <text evidence="6">The sequence shown here is derived from an EMBL/GenBank/DDBJ whole genome shotgun (WGS) entry which is preliminary data.</text>
</comment>
<name>A0ABQ7K785_9FUNG</name>
<feature type="region of interest" description="Disordered" evidence="4">
    <location>
        <begin position="393"/>
        <end position="412"/>
    </location>
</feature>
<dbReference type="PROSITE" id="PS50118">
    <property type="entry name" value="HMG_BOX_2"/>
    <property type="match status" value="1"/>
</dbReference>
<dbReference type="Gene3D" id="1.10.30.10">
    <property type="entry name" value="High mobility group box domain"/>
    <property type="match status" value="1"/>
</dbReference>
<proteinExistence type="predicted"/>
<keyword evidence="2 3" id="KW-0539">Nucleus</keyword>
<evidence type="ECO:0000256" key="4">
    <source>
        <dbReference type="SAM" id="MobiDB-lite"/>
    </source>
</evidence>
<feature type="DNA-binding region" description="HMG box" evidence="3">
    <location>
        <begin position="197"/>
        <end position="265"/>
    </location>
</feature>
<dbReference type="Pfam" id="PF00505">
    <property type="entry name" value="HMG_box"/>
    <property type="match status" value="1"/>
</dbReference>
<dbReference type="Proteomes" id="UP001194696">
    <property type="component" value="Unassembled WGS sequence"/>
</dbReference>
<sequence length="890" mass="95925">MFAGFGPKSKRPASMIESERQHSFSSHLHPHKRTTLPRTSARGPLSLSTPLSSNVLIDTAIPDEPSLESVDNSHSIFISSALGIPLKSTPSTQSTTIIAPTSSETCLSKSKSTSCPTESSTSSSPYSPSSSFSASQPSSSKRLIASGSASTRPLQFINKSGPPAPRQKPQQPTGVYVQTVSAKQQKARKKIREEGKVKRSSNCFIMYRTDVHPIIVANFGHQNNKEISRLAGRWWRSEQESVKNFYRTQAAEEKVRHATLYPSYKYTPAKPGFQEDGNANSAKSKARRPLNKSIQLSPPPAKCSPPPVKCSSPSDLNSPLPSLHEPESIKDSVVRSAEDASTEYSLSPRVIERNKSANSVIHSNSTSKLPTERGFVVTETALFDFKGNADLSEKKKKLRSRTGSRSNQLNQRLPVLVEPLSPNISMAHAPSITNATQTSPFTFVLQRPGVPNASLPAGSKRVSRLTKALAHERSDSQAVTSSMPALPRTPASEAPPGWSTMAGQLQVSGTTPQQPVPQSSPVLHSHTLHTVFQGNSIASVSNEADQNWAQQLSPQPAPPFLTRLATNFVHSPQPSVPIQISVPPSVTATSQFSSSFDSPMYTPTVPSSANLGMDGFPWQLDTNLSGTSDFSLLYTSGSLSTTPPTPSSTPMTTMHFQQGISSLSPVDSHPALAHLTLTTVPSFEDDFTSGGFEQELSSSLVPDDIFDDTTWNRSFQMPSPNVADLDQQLLLSASTCTSSLSLSIGSIYPDIAISAWTTLGEPLVPSPEFISNDNSPSLNNSSRNDINICDDNDSSCNSCTDIHDGGARVNSINGGSVETSQVITVASQAASVGGQPLTWGDEEHLKMSISYFEDIVQKQKMLLSLQRQWRQQAQVVQSPATSALALRMEM</sequence>
<dbReference type="InterPro" id="IPR036910">
    <property type="entry name" value="HMG_box_dom_sf"/>
</dbReference>
<protein>
    <recommendedName>
        <fullName evidence="5">HMG box domain-containing protein</fullName>
    </recommendedName>
</protein>
<feature type="region of interest" description="Disordered" evidence="4">
    <location>
        <begin position="106"/>
        <end position="174"/>
    </location>
</feature>
<feature type="region of interest" description="Disordered" evidence="4">
    <location>
        <begin position="1"/>
        <end position="49"/>
    </location>
</feature>
<dbReference type="EMBL" id="JAAAIM010000185">
    <property type="protein sequence ID" value="KAG0292720.1"/>
    <property type="molecule type" value="Genomic_DNA"/>
</dbReference>
<accession>A0ABQ7K785</accession>
<dbReference type="PANTHER" id="PTHR45789:SF2">
    <property type="entry name" value="FI18025P1"/>
    <property type="match status" value="1"/>
</dbReference>
<dbReference type="SUPFAM" id="SSF47095">
    <property type="entry name" value="HMG-box"/>
    <property type="match status" value="1"/>
</dbReference>
<dbReference type="InterPro" id="IPR051356">
    <property type="entry name" value="SOX/SOX-like_TF"/>
</dbReference>
<dbReference type="SMART" id="SM00398">
    <property type="entry name" value="HMG"/>
    <property type="match status" value="1"/>
</dbReference>
<keyword evidence="1 3" id="KW-0238">DNA-binding</keyword>
<keyword evidence="7" id="KW-1185">Reference proteome</keyword>
<dbReference type="CDD" id="cd01389">
    <property type="entry name" value="HMG-box_ROX1-like"/>
    <property type="match status" value="1"/>
</dbReference>
<feature type="compositionally biased region" description="Pro residues" evidence="4">
    <location>
        <begin position="297"/>
        <end position="308"/>
    </location>
</feature>
<feature type="compositionally biased region" description="Low complexity" evidence="4">
    <location>
        <begin position="309"/>
        <end position="323"/>
    </location>
</feature>
<gene>
    <name evidence="6" type="ORF">BGZ96_003789</name>
</gene>
<evidence type="ECO:0000313" key="7">
    <source>
        <dbReference type="Proteomes" id="UP001194696"/>
    </source>
</evidence>
<feature type="compositionally biased region" description="Low complexity" evidence="4">
    <location>
        <begin position="108"/>
        <end position="141"/>
    </location>
</feature>
<evidence type="ECO:0000256" key="2">
    <source>
        <dbReference type="ARBA" id="ARBA00023242"/>
    </source>
</evidence>
<feature type="compositionally biased region" description="Low complexity" evidence="4">
    <location>
        <begin position="506"/>
        <end position="521"/>
    </location>
</feature>
<dbReference type="PANTHER" id="PTHR45789">
    <property type="entry name" value="FI18025P1"/>
    <property type="match status" value="1"/>
</dbReference>
<feature type="region of interest" description="Disordered" evidence="4">
    <location>
        <begin position="266"/>
        <end position="342"/>
    </location>
</feature>
<evidence type="ECO:0000256" key="3">
    <source>
        <dbReference type="PROSITE-ProRule" id="PRU00267"/>
    </source>
</evidence>
<feature type="domain" description="HMG box" evidence="5">
    <location>
        <begin position="197"/>
        <end position="265"/>
    </location>
</feature>
<organism evidence="6 7">
    <name type="scientific">Linnemannia gamsii</name>
    <dbReference type="NCBI Taxonomy" id="64522"/>
    <lineage>
        <taxon>Eukaryota</taxon>
        <taxon>Fungi</taxon>
        <taxon>Fungi incertae sedis</taxon>
        <taxon>Mucoromycota</taxon>
        <taxon>Mortierellomycotina</taxon>
        <taxon>Mortierellomycetes</taxon>
        <taxon>Mortierellales</taxon>
        <taxon>Mortierellaceae</taxon>
        <taxon>Linnemannia</taxon>
    </lineage>
</organism>
<feature type="region of interest" description="Disordered" evidence="4">
    <location>
        <begin position="452"/>
        <end position="521"/>
    </location>
</feature>